<evidence type="ECO:0000259" key="4">
    <source>
        <dbReference type="Pfam" id="PF00135"/>
    </source>
</evidence>
<dbReference type="SUPFAM" id="SSF53474">
    <property type="entry name" value="alpha/beta-Hydrolases"/>
    <property type="match status" value="1"/>
</dbReference>
<name>A0A1G6XUN9_9BACT</name>
<feature type="signal peptide" evidence="3">
    <location>
        <begin position="1"/>
        <end position="29"/>
    </location>
</feature>
<dbReference type="NCBIfam" id="TIGR01409">
    <property type="entry name" value="TAT_signal_seq"/>
    <property type="match status" value="1"/>
</dbReference>
<dbReference type="PROSITE" id="PS00122">
    <property type="entry name" value="CARBOXYLESTERASE_B_1"/>
    <property type="match status" value="1"/>
</dbReference>
<sequence length="549" mass="60547">MKSNRRDFFKKVGVGTLAASVPFSSQAFASQSTPNSDDQFLQIGDNIAIAETTNGKVRGYILNSTYTYLGIPYGADTSGKNRFMAPKKPAAWTEVKPTIWWGNTAPQIMDNRYANVHYSFADHWNYDDVSEDCLKLNVWTPSLDRKRRPVMVWLHGGGFTNGNAIEQDGYHGENFAKQGDVVFVSINHRLGPIGFTDLSGVGGEKYRDSGNVGMLDIIAALEWVRDNIANFGGDPGNVTIMGQSGGGAKVTCAMAMPASKGIVHKGVALSGSMLKANDKEYAQTLGRFVMEEAKLSPESLDKLQEISWREYLDIANKGMERMRKEYPQPGFRGGFGPIADGTHIPKGEFFSETSAHATDMPLMVCTTFHEWNPTRTNAELEKIDRSGVIAQLKERFGEKSEEIYSAYQKDFPDASPADLWAMILSNRQGAINTSTAKAKQSAPVYLAWFGWEPNLYDGRMKAFHCIDICFWFKNTDRMYTHTGGGARPRALADKMSASLLAFMRTGNPNVPKLPTWPEFSTANGETLILNDTCQVKNKPDGNGLAALPA</sequence>
<keyword evidence="2 3" id="KW-0378">Hydrolase</keyword>
<dbReference type="InterPro" id="IPR050309">
    <property type="entry name" value="Type-B_Carboxylest/Lipase"/>
</dbReference>
<comment type="similarity">
    <text evidence="1 3">Belongs to the type-B carboxylesterase/lipase family.</text>
</comment>
<dbReference type="Proteomes" id="UP000199060">
    <property type="component" value="Unassembled WGS sequence"/>
</dbReference>
<dbReference type="PROSITE" id="PS51318">
    <property type="entry name" value="TAT"/>
    <property type="match status" value="1"/>
</dbReference>
<dbReference type="OrthoDB" id="9775851at2"/>
<evidence type="ECO:0000256" key="3">
    <source>
        <dbReference type="RuleBase" id="RU361235"/>
    </source>
</evidence>
<feature type="domain" description="Carboxylesterase type B" evidence="4">
    <location>
        <begin position="49"/>
        <end position="540"/>
    </location>
</feature>
<reference evidence="6" key="1">
    <citation type="submission" date="2016-10" db="EMBL/GenBank/DDBJ databases">
        <authorList>
            <person name="Varghese N."/>
            <person name="Submissions S."/>
        </authorList>
    </citation>
    <scope>NUCLEOTIDE SEQUENCE [LARGE SCALE GENOMIC DNA]</scope>
    <source>
        <strain evidence="6">DSM 23095</strain>
    </source>
</reference>
<dbReference type="InterPro" id="IPR006311">
    <property type="entry name" value="TAT_signal"/>
</dbReference>
<feature type="chain" id="PRO_5011328386" description="Carboxylic ester hydrolase" evidence="3">
    <location>
        <begin position="30"/>
        <end position="549"/>
    </location>
</feature>
<gene>
    <name evidence="5" type="ORF">SAMN04488104_10693</name>
</gene>
<evidence type="ECO:0000313" key="5">
    <source>
        <dbReference type="EMBL" id="SDD81850.1"/>
    </source>
</evidence>
<evidence type="ECO:0000256" key="2">
    <source>
        <dbReference type="ARBA" id="ARBA00022801"/>
    </source>
</evidence>
<dbReference type="PANTHER" id="PTHR11559">
    <property type="entry name" value="CARBOXYLESTERASE"/>
    <property type="match status" value="1"/>
</dbReference>
<keyword evidence="3" id="KW-0732">Signal</keyword>
<dbReference type="Pfam" id="PF00135">
    <property type="entry name" value="COesterase"/>
    <property type="match status" value="1"/>
</dbReference>
<proteinExistence type="inferred from homology"/>
<dbReference type="EC" id="3.1.1.-" evidence="3"/>
<accession>A0A1G6XUN9</accession>
<keyword evidence="6" id="KW-1185">Reference proteome</keyword>
<dbReference type="RefSeq" id="WP_087941399.1">
    <property type="nucleotide sequence ID" value="NZ_FNAC01000069.1"/>
</dbReference>
<dbReference type="AlphaFoldDB" id="A0A1G6XUN9"/>
<dbReference type="Gene3D" id="3.40.50.1820">
    <property type="entry name" value="alpha/beta hydrolase"/>
    <property type="match status" value="1"/>
</dbReference>
<dbReference type="InterPro" id="IPR002018">
    <property type="entry name" value="CarbesteraseB"/>
</dbReference>
<dbReference type="STRING" id="686796.SAMN04488104_10693"/>
<dbReference type="InterPro" id="IPR019546">
    <property type="entry name" value="TAT_signal_bac_arc"/>
</dbReference>
<dbReference type="InterPro" id="IPR019826">
    <property type="entry name" value="Carboxylesterase_B_AS"/>
</dbReference>
<protein>
    <recommendedName>
        <fullName evidence="3">Carboxylic ester hydrolase</fullName>
        <ecNumber evidence="3">3.1.1.-</ecNumber>
    </recommendedName>
</protein>
<organism evidence="5 6">
    <name type="scientific">Algoriphagus faecimaris</name>
    <dbReference type="NCBI Taxonomy" id="686796"/>
    <lineage>
        <taxon>Bacteria</taxon>
        <taxon>Pseudomonadati</taxon>
        <taxon>Bacteroidota</taxon>
        <taxon>Cytophagia</taxon>
        <taxon>Cytophagales</taxon>
        <taxon>Cyclobacteriaceae</taxon>
        <taxon>Algoriphagus</taxon>
    </lineage>
</organism>
<dbReference type="InterPro" id="IPR029058">
    <property type="entry name" value="AB_hydrolase_fold"/>
</dbReference>
<evidence type="ECO:0000313" key="6">
    <source>
        <dbReference type="Proteomes" id="UP000199060"/>
    </source>
</evidence>
<dbReference type="GO" id="GO:0016787">
    <property type="term" value="F:hydrolase activity"/>
    <property type="evidence" value="ECO:0007669"/>
    <property type="project" value="UniProtKB-KW"/>
</dbReference>
<dbReference type="EMBL" id="FNAC01000069">
    <property type="protein sequence ID" value="SDD81850.1"/>
    <property type="molecule type" value="Genomic_DNA"/>
</dbReference>
<evidence type="ECO:0000256" key="1">
    <source>
        <dbReference type="ARBA" id="ARBA00005964"/>
    </source>
</evidence>